<reference evidence="2 3" key="1">
    <citation type="journal article" date="2013" name="J. Virol.">
        <title>Comparative genomics of carp herpesviruses.</title>
        <authorList>
            <person name="Davison A.J."/>
            <person name="Kurobe T."/>
            <person name="Gatherer D."/>
            <person name="Cunningham C."/>
            <person name="Korf I."/>
            <person name="Fukuda H."/>
            <person name="Hedrick R.P."/>
            <person name="Waltzek T.B."/>
        </authorList>
    </citation>
    <scope>NUCLEOTIDE SEQUENCE [LARGE SCALE GENOMIC DNA]</scope>
    <source>
        <strain evidence="2">NG-J1</strain>
    </source>
</reference>
<accession>K7PBY0</accession>
<dbReference type="RefSeq" id="YP_007003774.1">
    <property type="nucleotide sequence ID" value="NC_019491.1"/>
</dbReference>
<feature type="compositionally biased region" description="Low complexity" evidence="1">
    <location>
        <begin position="191"/>
        <end position="201"/>
    </location>
</feature>
<feature type="compositionally biased region" description="Basic residues" evidence="1">
    <location>
        <begin position="215"/>
        <end position="234"/>
    </location>
</feature>
<name>K7PBY0_9VIRU</name>
<dbReference type="OrthoDB" id="26774at10239"/>
<evidence type="ECO:0000256" key="1">
    <source>
        <dbReference type="SAM" id="MobiDB-lite"/>
    </source>
</evidence>
<keyword evidence="3" id="KW-1185">Reference proteome</keyword>
<evidence type="ECO:0000313" key="3">
    <source>
        <dbReference type="Proteomes" id="UP000118426"/>
    </source>
</evidence>
<dbReference type="KEGG" id="vg:14011262"/>
<dbReference type="Proteomes" id="UP000118426">
    <property type="component" value="Segment"/>
</dbReference>
<organism evidence="2 3">
    <name type="scientific">Cyprinid herpesvirus 1</name>
    <dbReference type="NCBI Taxonomy" id="317858"/>
    <lineage>
        <taxon>Viruses</taxon>
        <taxon>Duplodnaviria</taxon>
        <taxon>Heunggongvirae</taxon>
        <taxon>Peploviricota</taxon>
        <taxon>Herviviricetes</taxon>
        <taxon>Herpesvirales</taxon>
        <taxon>Alloherpesviridae</taxon>
        <taxon>Cyvirus</taxon>
        <taxon>Cyvirus cyprinidallo1</taxon>
    </lineage>
</organism>
<protein>
    <submittedName>
        <fullName evidence="2">Protein ORF113</fullName>
    </submittedName>
</protein>
<feature type="region of interest" description="Disordered" evidence="1">
    <location>
        <begin position="145"/>
        <end position="249"/>
    </location>
</feature>
<evidence type="ECO:0000313" key="2">
    <source>
        <dbReference type="EMBL" id="AFJ20408.1"/>
    </source>
</evidence>
<sequence>MMENVPRAPEMTVPSSHLLINISTHQIGVSINPTTIVTAFMPDTTSKKGHLLVTTVKPVQFCGEEGIAGVFAFQVVMPANMQHRVSVMCDRVYECPPWSTWRFMEALLGRAAFPPTDETHHTEGAYLSEMIFKLCSLEGAKAATKQSIESLSNPTPRDNQHERPPKDIQQDRTPIKPSGAPIIPPHPPHQLHPLRPLQQPLDCNAMGFIPGGRQGHVHHHHQRTHQNQRVRGRGASRGSRGHTQNHGQW</sequence>
<feature type="compositionally biased region" description="Basic and acidic residues" evidence="1">
    <location>
        <begin position="158"/>
        <end position="174"/>
    </location>
</feature>
<gene>
    <name evidence="2" type="ORF">CyHV1_ORF113</name>
</gene>
<proteinExistence type="predicted"/>
<dbReference type="EMBL" id="JQ815363">
    <property type="protein sequence ID" value="AFJ20408.1"/>
    <property type="molecule type" value="Genomic_DNA"/>
</dbReference>
<feature type="compositionally biased region" description="Polar residues" evidence="1">
    <location>
        <begin position="145"/>
        <end position="157"/>
    </location>
</feature>
<dbReference type="GeneID" id="14011262"/>